<proteinExistence type="predicted"/>
<gene>
    <name evidence="1" type="ORF">JNE38_25540</name>
</gene>
<evidence type="ECO:0000313" key="2">
    <source>
        <dbReference type="Proteomes" id="UP000596248"/>
    </source>
</evidence>
<dbReference type="RefSeq" id="WP_203353872.1">
    <property type="nucleotide sequence ID" value="NZ_CP069127.1"/>
</dbReference>
<evidence type="ECO:0000313" key="1">
    <source>
        <dbReference type="EMBL" id="QRG66807.1"/>
    </source>
</evidence>
<accession>A0ABX7FMC5</accession>
<keyword evidence="2" id="KW-1185">Reference proteome</keyword>
<dbReference type="Proteomes" id="UP000596248">
    <property type="component" value="Chromosome"/>
</dbReference>
<name>A0ABX7FMC5_BRECH</name>
<reference evidence="1 2" key="1">
    <citation type="submission" date="2021-01" db="EMBL/GenBank/DDBJ databases">
        <title>Identification of strong promoters based on the transcriptome of Brevibacillus choshinensis.</title>
        <authorList>
            <person name="Yao D."/>
            <person name="Zhang K."/>
            <person name="Wu J."/>
        </authorList>
    </citation>
    <scope>NUCLEOTIDE SEQUENCE [LARGE SCALE GENOMIC DNA]</scope>
    <source>
        <strain evidence="1 2">HPD31-SP3</strain>
    </source>
</reference>
<organism evidence="1 2">
    <name type="scientific">Brevibacillus choshinensis</name>
    <dbReference type="NCBI Taxonomy" id="54911"/>
    <lineage>
        <taxon>Bacteria</taxon>
        <taxon>Bacillati</taxon>
        <taxon>Bacillota</taxon>
        <taxon>Bacilli</taxon>
        <taxon>Bacillales</taxon>
        <taxon>Paenibacillaceae</taxon>
        <taxon>Brevibacillus</taxon>
    </lineage>
</organism>
<dbReference type="EMBL" id="CP069127">
    <property type="protein sequence ID" value="QRG66807.1"/>
    <property type="molecule type" value="Genomic_DNA"/>
</dbReference>
<sequence length="214" mass="24690">MRFTRKKVPLGNKIVTVLVPKQVPKQLWFAEPILSTRAVLGDAHGFAFLSQLFLTAVKCEIPHALFYVPRPPVNEHTPRNGYNLGRYDLDLVLFHFHSLQIRSKDVKRVIHSLSFLPGEEIHLEADLSLLHSYLESYNHWNLKNQLTSKSYSKYVSVSGNSDILLYLAYLAYRFQGVEHDERSNFHLHSHADTIGTSPENGLDFYYYHDPLLPN</sequence>
<protein>
    <submittedName>
        <fullName evidence="1">Uncharacterized protein</fullName>
    </submittedName>
</protein>